<sequence length="70" mass="7618">MYTERGVAATDGLLQIIRQGVQQHSDLPTDSVTVAAALTKTGLLTKEKENTMQGGSYLQGRRQQPTITEN</sequence>
<reference evidence="2 3" key="2">
    <citation type="submission" date="2018-10" db="EMBL/GenBank/DDBJ databases">
        <authorList>
            <consortium name="Pathogen Informatics"/>
        </authorList>
    </citation>
    <scope>NUCLEOTIDE SEQUENCE [LARGE SCALE GENOMIC DNA]</scope>
</reference>
<dbReference type="EMBL" id="UXSR01005198">
    <property type="protein sequence ID" value="VDD79511.1"/>
    <property type="molecule type" value="Genomic_DNA"/>
</dbReference>
<evidence type="ECO:0000313" key="3">
    <source>
        <dbReference type="Proteomes" id="UP000267029"/>
    </source>
</evidence>
<evidence type="ECO:0000313" key="4">
    <source>
        <dbReference type="WBParaSite" id="MCOS_0000551301-mRNA-1"/>
    </source>
</evidence>
<keyword evidence="3" id="KW-1185">Reference proteome</keyword>
<proteinExistence type="predicted"/>
<accession>A0A0R3UEQ8</accession>
<gene>
    <name evidence="2" type="ORF">MCOS_LOCUS5514</name>
</gene>
<dbReference type="WBParaSite" id="MCOS_0000551301-mRNA-1">
    <property type="protein sequence ID" value="MCOS_0000551301-mRNA-1"/>
    <property type="gene ID" value="MCOS_0000551301"/>
</dbReference>
<evidence type="ECO:0000256" key="1">
    <source>
        <dbReference type="SAM" id="MobiDB-lite"/>
    </source>
</evidence>
<reference evidence="4" key="1">
    <citation type="submission" date="2017-02" db="UniProtKB">
        <authorList>
            <consortium name="WormBaseParasite"/>
        </authorList>
    </citation>
    <scope>IDENTIFICATION</scope>
</reference>
<name>A0A0R3UEQ8_MESCO</name>
<feature type="region of interest" description="Disordered" evidence="1">
    <location>
        <begin position="48"/>
        <end position="70"/>
    </location>
</feature>
<evidence type="ECO:0000313" key="2">
    <source>
        <dbReference type="EMBL" id="VDD79511.1"/>
    </source>
</evidence>
<feature type="compositionally biased region" description="Polar residues" evidence="1">
    <location>
        <begin position="51"/>
        <end position="70"/>
    </location>
</feature>
<organism evidence="4">
    <name type="scientific">Mesocestoides corti</name>
    <name type="common">Flatworm</name>
    <dbReference type="NCBI Taxonomy" id="53468"/>
    <lineage>
        <taxon>Eukaryota</taxon>
        <taxon>Metazoa</taxon>
        <taxon>Spiralia</taxon>
        <taxon>Lophotrochozoa</taxon>
        <taxon>Platyhelminthes</taxon>
        <taxon>Cestoda</taxon>
        <taxon>Eucestoda</taxon>
        <taxon>Cyclophyllidea</taxon>
        <taxon>Mesocestoididae</taxon>
        <taxon>Mesocestoides</taxon>
    </lineage>
</organism>
<dbReference type="Proteomes" id="UP000267029">
    <property type="component" value="Unassembled WGS sequence"/>
</dbReference>
<dbReference type="AlphaFoldDB" id="A0A0R3UEQ8"/>
<protein>
    <submittedName>
        <fullName evidence="4">HARE-HTH domain-containing protein</fullName>
    </submittedName>
</protein>